<dbReference type="Proteomes" id="UP000251571">
    <property type="component" value="Unassembled WGS sequence"/>
</dbReference>
<dbReference type="GO" id="GO:0005829">
    <property type="term" value="C:cytosol"/>
    <property type="evidence" value="ECO:0007669"/>
    <property type="project" value="TreeGrafter"/>
</dbReference>
<reference evidence="5" key="2">
    <citation type="submission" date="2016-10" db="EMBL/GenBank/DDBJ databases">
        <authorList>
            <person name="Cai Z."/>
        </authorList>
    </citation>
    <scope>NUCLEOTIDE SEQUENCE [LARGE SCALE GENOMIC DNA]</scope>
    <source>
        <strain evidence="5">DSM 25227</strain>
    </source>
</reference>
<evidence type="ECO:0000313" key="4">
    <source>
        <dbReference type="EMBL" id="PWJ12526.1"/>
    </source>
</evidence>
<dbReference type="PRINTS" id="PR00990">
    <property type="entry name" value="RIBOKINASE"/>
</dbReference>
<name>A0A2Y9B7P6_9RHOB</name>
<keyword evidence="6" id="KW-1185">Reference proteome</keyword>
<dbReference type="RefSeq" id="WP_109566197.1">
    <property type="nucleotide sequence ID" value="NZ_QGDJ01000016.1"/>
</dbReference>
<dbReference type="Pfam" id="PF00294">
    <property type="entry name" value="PfkB"/>
    <property type="match status" value="1"/>
</dbReference>
<keyword evidence="2 5" id="KW-0418">Kinase</keyword>
<dbReference type="GO" id="GO:0016301">
    <property type="term" value="F:kinase activity"/>
    <property type="evidence" value="ECO:0007669"/>
    <property type="project" value="UniProtKB-KW"/>
</dbReference>
<dbReference type="Gene3D" id="3.40.1190.20">
    <property type="match status" value="1"/>
</dbReference>
<proteinExistence type="predicted"/>
<dbReference type="AlphaFoldDB" id="A0A2Y9B7P6"/>
<dbReference type="GO" id="GO:0006796">
    <property type="term" value="P:phosphate-containing compound metabolic process"/>
    <property type="evidence" value="ECO:0007669"/>
    <property type="project" value="UniProtKB-ARBA"/>
</dbReference>
<dbReference type="InterPro" id="IPR002139">
    <property type="entry name" value="Ribo/fructo_kinase"/>
</dbReference>
<dbReference type="Proteomes" id="UP000245839">
    <property type="component" value="Unassembled WGS sequence"/>
</dbReference>
<dbReference type="EMBL" id="QGDJ01000016">
    <property type="protein sequence ID" value="PWJ12526.1"/>
    <property type="molecule type" value="Genomic_DNA"/>
</dbReference>
<reference evidence="4 6" key="3">
    <citation type="submission" date="2018-03" db="EMBL/GenBank/DDBJ databases">
        <title>Genomic Encyclopedia of Archaeal and Bacterial Type Strains, Phase II (KMG-II): from individual species to whole genera.</title>
        <authorList>
            <person name="Goeker M."/>
        </authorList>
    </citation>
    <scope>NUCLEOTIDE SEQUENCE [LARGE SCALE GENOMIC DNA]</scope>
    <source>
        <strain evidence="4 6">DSM 25227</strain>
    </source>
</reference>
<evidence type="ECO:0000313" key="5">
    <source>
        <dbReference type="EMBL" id="SSA51007.1"/>
    </source>
</evidence>
<dbReference type="SUPFAM" id="SSF53613">
    <property type="entry name" value="Ribokinase-like"/>
    <property type="match status" value="1"/>
</dbReference>
<dbReference type="PANTHER" id="PTHR10584:SF166">
    <property type="entry name" value="RIBOKINASE"/>
    <property type="match status" value="1"/>
</dbReference>
<protein>
    <submittedName>
        <fullName evidence="5">Ribokinase</fullName>
    </submittedName>
</protein>
<keyword evidence="1" id="KW-0808">Transferase</keyword>
<dbReference type="PANTHER" id="PTHR10584">
    <property type="entry name" value="SUGAR KINASE"/>
    <property type="match status" value="1"/>
</dbReference>
<evidence type="ECO:0000313" key="7">
    <source>
        <dbReference type="Proteomes" id="UP000251571"/>
    </source>
</evidence>
<evidence type="ECO:0000259" key="3">
    <source>
        <dbReference type="Pfam" id="PF00294"/>
    </source>
</evidence>
<evidence type="ECO:0000313" key="6">
    <source>
        <dbReference type="Proteomes" id="UP000245839"/>
    </source>
</evidence>
<organism evidence="5 7">
    <name type="scientific">Jannaschia seohaensis</name>
    <dbReference type="NCBI Taxonomy" id="475081"/>
    <lineage>
        <taxon>Bacteria</taxon>
        <taxon>Pseudomonadati</taxon>
        <taxon>Pseudomonadota</taxon>
        <taxon>Alphaproteobacteria</taxon>
        <taxon>Rhodobacterales</taxon>
        <taxon>Roseobacteraceae</taxon>
        <taxon>Jannaschia</taxon>
    </lineage>
</organism>
<gene>
    <name evidence="4" type="ORF">BCF38_11684</name>
    <name evidence="5" type="ORF">SAMN05421539_11684</name>
</gene>
<dbReference type="InterPro" id="IPR029056">
    <property type="entry name" value="Ribokinase-like"/>
</dbReference>
<sequence length="260" mass="26657">MILVLGSLHWDVVVRAPRLPALDETLPGQGVDYRFGGKGGNQARAAARAGARVAFAGAVGRDDPGARMRATLAAEGVDTSRLRQVDAPSGMSVAIETETGDYGAVVVTGANALAMPSDPTGVTTALIQNEVPEAANLALARALPADARLILNAAPARPVPPDLLARLDLLIVNRVEAGQMGAAAFGNWVTVVTRGAEGLDLHRDGTVHRMAAPRVDVVSTHGAGDVFCGTLAAGLDLGCALETALEQAQAEAARHVSTAR</sequence>
<dbReference type="EMBL" id="UETC01000016">
    <property type="protein sequence ID" value="SSA51007.1"/>
    <property type="molecule type" value="Genomic_DNA"/>
</dbReference>
<accession>A0A2Y9B7P6</accession>
<evidence type="ECO:0000256" key="1">
    <source>
        <dbReference type="ARBA" id="ARBA00022679"/>
    </source>
</evidence>
<reference evidence="7" key="1">
    <citation type="submission" date="2016-10" db="EMBL/GenBank/DDBJ databases">
        <authorList>
            <person name="Varghese N."/>
            <person name="Submissions S."/>
        </authorList>
    </citation>
    <scope>NUCLEOTIDE SEQUENCE [LARGE SCALE GENOMIC DNA]</scope>
    <source>
        <strain evidence="7">DSM 25227</strain>
    </source>
</reference>
<evidence type="ECO:0000256" key="2">
    <source>
        <dbReference type="ARBA" id="ARBA00022777"/>
    </source>
</evidence>
<feature type="domain" description="Carbohydrate kinase PfkB" evidence="3">
    <location>
        <begin position="2"/>
        <end position="255"/>
    </location>
</feature>
<dbReference type="InterPro" id="IPR011611">
    <property type="entry name" value="PfkB_dom"/>
</dbReference>
<dbReference type="OrthoDB" id="63083at2"/>